<dbReference type="InParanoid" id="A0A0D0BR88"/>
<gene>
    <name evidence="1" type="ORF">PAXRUDRAFT_176939</name>
</gene>
<keyword evidence="2" id="KW-1185">Reference proteome</keyword>
<reference evidence="2" key="2">
    <citation type="submission" date="2015-01" db="EMBL/GenBank/DDBJ databases">
        <title>Evolutionary Origins and Diversification of the Mycorrhizal Mutualists.</title>
        <authorList>
            <consortium name="DOE Joint Genome Institute"/>
            <consortium name="Mycorrhizal Genomics Consortium"/>
            <person name="Kohler A."/>
            <person name="Kuo A."/>
            <person name="Nagy L.G."/>
            <person name="Floudas D."/>
            <person name="Copeland A."/>
            <person name="Barry K.W."/>
            <person name="Cichocki N."/>
            <person name="Veneault-Fourrey C."/>
            <person name="LaButti K."/>
            <person name="Lindquist E.A."/>
            <person name="Lipzen A."/>
            <person name="Lundell T."/>
            <person name="Morin E."/>
            <person name="Murat C."/>
            <person name="Riley R."/>
            <person name="Ohm R."/>
            <person name="Sun H."/>
            <person name="Tunlid A."/>
            <person name="Henrissat B."/>
            <person name="Grigoriev I.V."/>
            <person name="Hibbett D.S."/>
            <person name="Martin F."/>
        </authorList>
    </citation>
    <scope>NUCLEOTIDE SEQUENCE [LARGE SCALE GENOMIC DNA]</scope>
    <source>
        <strain evidence="2">Ve08.2h10</strain>
    </source>
</reference>
<sequence>VEGLYAQDSNLYLDEVCIWLAIEHNITIIPSALLCNLKAAGLTQKMLQKLASECNEVHCADFIGDSSESVVVDETSKNECVYAQHYGQAVQRCHAHIHDVFTYGGCYLLYAALTVDGYLSAQAIEGLYDTEEFYISLWRQL</sequence>
<evidence type="ECO:0000313" key="1">
    <source>
        <dbReference type="EMBL" id="KIK73997.1"/>
    </source>
</evidence>
<dbReference type="STRING" id="930991.A0A0D0BR88"/>
<dbReference type="HOGENOM" id="CLU_1829990_0_0_1"/>
<dbReference type="EMBL" id="KN829255">
    <property type="protein sequence ID" value="KIK73997.1"/>
    <property type="molecule type" value="Genomic_DNA"/>
</dbReference>
<dbReference type="OrthoDB" id="2685893at2759"/>
<reference evidence="1 2" key="1">
    <citation type="submission" date="2014-04" db="EMBL/GenBank/DDBJ databases">
        <authorList>
            <consortium name="DOE Joint Genome Institute"/>
            <person name="Kuo A."/>
            <person name="Kohler A."/>
            <person name="Jargeat P."/>
            <person name="Nagy L.G."/>
            <person name="Floudas D."/>
            <person name="Copeland A."/>
            <person name="Barry K.W."/>
            <person name="Cichocki N."/>
            <person name="Veneault-Fourrey C."/>
            <person name="LaButti K."/>
            <person name="Lindquist E.A."/>
            <person name="Lipzen A."/>
            <person name="Lundell T."/>
            <person name="Morin E."/>
            <person name="Murat C."/>
            <person name="Sun H."/>
            <person name="Tunlid A."/>
            <person name="Henrissat B."/>
            <person name="Grigoriev I.V."/>
            <person name="Hibbett D.S."/>
            <person name="Martin F."/>
            <person name="Nordberg H.P."/>
            <person name="Cantor M.N."/>
            <person name="Hua S.X."/>
        </authorList>
    </citation>
    <scope>NUCLEOTIDE SEQUENCE [LARGE SCALE GENOMIC DNA]</scope>
    <source>
        <strain evidence="1 2">Ve08.2h10</strain>
    </source>
</reference>
<evidence type="ECO:0000313" key="2">
    <source>
        <dbReference type="Proteomes" id="UP000054538"/>
    </source>
</evidence>
<dbReference type="AlphaFoldDB" id="A0A0D0BR88"/>
<dbReference type="Proteomes" id="UP000054538">
    <property type="component" value="Unassembled WGS sequence"/>
</dbReference>
<proteinExistence type="predicted"/>
<feature type="non-terminal residue" evidence="1">
    <location>
        <position position="1"/>
    </location>
</feature>
<organism evidence="1 2">
    <name type="scientific">Paxillus rubicundulus Ve08.2h10</name>
    <dbReference type="NCBI Taxonomy" id="930991"/>
    <lineage>
        <taxon>Eukaryota</taxon>
        <taxon>Fungi</taxon>
        <taxon>Dikarya</taxon>
        <taxon>Basidiomycota</taxon>
        <taxon>Agaricomycotina</taxon>
        <taxon>Agaricomycetes</taxon>
        <taxon>Agaricomycetidae</taxon>
        <taxon>Boletales</taxon>
        <taxon>Paxilineae</taxon>
        <taxon>Paxillaceae</taxon>
        <taxon>Paxillus</taxon>
    </lineage>
</organism>
<accession>A0A0D0BR88</accession>
<protein>
    <submittedName>
        <fullName evidence="1">Uncharacterized protein</fullName>
    </submittedName>
</protein>
<name>A0A0D0BR88_9AGAM</name>